<reference evidence="2 3" key="1">
    <citation type="journal article" date="2016" name="Front. Microbiol.">
        <title>Genomic Resource of Rice Seed Associated Bacteria.</title>
        <authorList>
            <person name="Midha S."/>
            <person name="Bansal K."/>
            <person name="Sharma S."/>
            <person name="Kumar N."/>
            <person name="Patil P.P."/>
            <person name="Chaudhry V."/>
            <person name="Patil P.B."/>
        </authorList>
    </citation>
    <scope>NUCLEOTIDE SEQUENCE [LARGE SCALE GENOMIC DNA]</scope>
    <source>
        <strain evidence="2 3">RSA3</strain>
    </source>
</reference>
<evidence type="ECO:0000259" key="1">
    <source>
        <dbReference type="Pfam" id="PF06172"/>
    </source>
</evidence>
<dbReference type="InterPro" id="IPR014710">
    <property type="entry name" value="RmlC-like_jellyroll"/>
</dbReference>
<evidence type="ECO:0000313" key="3">
    <source>
        <dbReference type="Proteomes" id="UP000072189"/>
    </source>
</evidence>
<evidence type="ECO:0000313" key="2">
    <source>
        <dbReference type="EMBL" id="KTS12445.1"/>
    </source>
</evidence>
<name>A0A147F7Y3_MICTE</name>
<dbReference type="InterPro" id="IPR039935">
    <property type="entry name" value="YML079W-like"/>
</dbReference>
<proteinExistence type="predicted"/>
<dbReference type="CDD" id="cd06121">
    <property type="entry name" value="cupin_YML079wp"/>
    <property type="match status" value="1"/>
</dbReference>
<sequence>MTDRDETAGAGDDRPQTARLLDLEPHPEGGWFRRMWTGSYAVDTPAGERPAATCIHYLLQPDERSAWHVVTSDEVWLWHGPGALELSLGGSGTEPGEAQTITLGPDLAAGHVLQHTVPAGVWQAARPSGDTEVVVSCLVSPGFSFDDWRLAD</sequence>
<dbReference type="SUPFAM" id="SSF51182">
    <property type="entry name" value="RmlC-like cupins"/>
    <property type="match status" value="1"/>
</dbReference>
<accession>A0A147F7Y3</accession>
<dbReference type="InterPro" id="IPR011051">
    <property type="entry name" value="RmlC_Cupin_sf"/>
</dbReference>
<dbReference type="Pfam" id="PF06172">
    <property type="entry name" value="Cupin_5"/>
    <property type="match status" value="1"/>
</dbReference>
<dbReference type="RefSeq" id="WP_058614012.1">
    <property type="nucleotide sequence ID" value="NZ_LDRV01000048.1"/>
</dbReference>
<protein>
    <submittedName>
        <fullName evidence="2">Cupin</fullName>
    </submittedName>
</protein>
<dbReference type="AlphaFoldDB" id="A0A147F7Y3"/>
<dbReference type="PATRIC" id="fig|2033.7.peg.2344"/>
<comment type="caution">
    <text evidence="2">The sequence shown here is derived from an EMBL/GenBank/DDBJ whole genome shotgun (WGS) entry which is preliminary data.</text>
</comment>
<dbReference type="Gene3D" id="2.60.120.10">
    <property type="entry name" value="Jelly Rolls"/>
    <property type="match status" value="1"/>
</dbReference>
<gene>
    <name evidence="2" type="ORF">RSA3_08385</name>
</gene>
<organism evidence="2 3">
    <name type="scientific">Microbacterium testaceum</name>
    <name type="common">Aureobacterium testaceum</name>
    <name type="synonym">Brevibacterium testaceum</name>
    <dbReference type="NCBI Taxonomy" id="2033"/>
    <lineage>
        <taxon>Bacteria</taxon>
        <taxon>Bacillati</taxon>
        <taxon>Actinomycetota</taxon>
        <taxon>Actinomycetes</taxon>
        <taxon>Micrococcales</taxon>
        <taxon>Microbacteriaceae</taxon>
        <taxon>Microbacterium</taxon>
    </lineage>
</organism>
<dbReference type="PANTHER" id="PTHR33387">
    <property type="entry name" value="RMLC-LIKE JELLY ROLL FOLD PROTEIN"/>
    <property type="match status" value="1"/>
</dbReference>
<feature type="domain" description="DUF985" evidence="1">
    <location>
        <begin position="19"/>
        <end position="151"/>
    </location>
</feature>
<dbReference type="PANTHER" id="PTHR33387:SF3">
    <property type="entry name" value="DUF985 DOMAIN-CONTAINING PROTEIN"/>
    <property type="match status" value="1"/>
</dbReference>
<dbReference type="EMBL" id="LDRV01000048">
    <property type="protein sequence ID" value="KTS12445.1"/>
    <property type="molecule type" value="Genomic_DNA"/>
</dbReference>
<dbReference type="Proteomes" id="UP000072189">
    <property type="component" value="Unassembled WGS sequence"/>
</dbReference>
<dbReference type="InterPro" id="IPR009327">
    <property type="entry name" value="Cupin_DUF985"/>
</dbReference>